<evidence type="ECO:0000259" key="5">
    <source>
        <dbReference type="Pfam" id="PF13407"/>
    </source>
</evidence>
<organism evidence="6 7">
    <name type="scientific">Ruegeria sediminis</name>
    <dbReference type="NCBI Taxonomy" id="2583820"/>
    <lineage>
        <taxon>Bacteria</taxon>
        <taxon>Pseudomonadati</taxon>
        <taxon>Pseudomonadota</taxon>
        <taxon>Alphaproteobacteria</taxon>
        <taxon>Rhodobacterales</taxon>
        <taxon>Roseobacteraceae</taxon>
        <taxon>Ruegeria</taxon>
    </lineage>
</organism>
<evidence type="ECO:0000256" key="1">
    <source>
        <dbReference type="ARBA" id="ARBA00004196"/>
    </source>
</evidence>
<evidence type="ECO:0000313" key="7">
    <source>
        <dbReference type="Proteomes" id="UP001193035"/>
    </source>
</evidence>
<feature type="signal peptide" evidence="4">
    <location>
        <begin position="1"/>
        <end position="19"/>
    </location>
</feature>
<gene>
    <name evidence="6" type="ORF">FGK63_18505</name>
</gene>
<evidence type="ECO:0000256" key="4">
    <source>
        <dbReference type="SAM" id="SignalP"/>
    </source>
</evidence>
<protein>
    <submittedName>
        <fullName evidence="6">ABC transporter substrate-binding protein</fullName>
    </submittedName>
</protein>
<comment type="similarity">
    <text evidence="2">Belongs to the bacterial solute-binding protein 2 family.</text>
</comment>
<feature type="domain" description="Periplasmic binding protein" evidence="5">
    <location>
        <begin position="62"/>
        <end position="281"/>
    </location>
</feature>
<proteinExistence type="inferred from homology"/>
<keyword evidence="7" id="KW-1185">Reference proteome</keyword>
<dbReference type="InterPro" id="IPR025997">
    <property type="entry name" value="SBP_2_dom"/>
</dbReference>
<dbReference type="Gene3D" id="3.40.50.2300">
    <property type="match status" value="2"/>
</dbReference>
<evidence type="ECO:0000313" key="6">
    <source>
        <dbReference type="EMBL" id="TMV04303.1"/>
    </source>
</evidence>
<evidence type="ECO:0000256" key="3">
    <source>
        <dbReference type="ARBA" id="ARBA00022729"/>
    </source>
</evidence>
<dbReference type="InterPro" id="IPR028082">
    <property type="entry name" value="Peripla_BP_I"/>
</dbReference>
<feature type="chain" id="PRO_5046564312" evidence="4">
    <location>
        <begin position="20"/>
        <end position="391"/>
    </location>
</feature>
<name>A0ABY2WTA5_9RHOB</name>
<sequence length="391" mass="42477">MLRAAVVTASVVAASAANAGVDELPAEIQEKLYNPDLMDPNQPLGDSAYRDWVAKNPPPWKIGYASSYAGNTWRAAVMDRLQNELIPKWKELGMIEEVIVTQSNLNDATQIQQIRQLVDQGVDAIIVCCSNPTALNASVEYAYNNGVAVFSGIGYLTSPYSVNSSANFVVGGRMMGEWMANEIGGNGTVLNVEGIPGASASDSQNVGIEAAMAENPDIKVKGPLAGMWTDQVAQAEIQRWLATNPGKLDGIIIQSASELGALRALQQSGREMIPITIGSELGALCYWRNNPDYVSAAIHAWPPGDDFEMIWNIMIRTLQGQGPKVQSILTEPVMMTRDEMMEAIPADCSEQSDQWYHPGIEAWAGKEFLDNFFLRPADPEAYDPASHPKSN</sequence>
<dbReference type="CDD" id="cd06300">
    <property type="entry name" value="PBP1_ABC_sugar_binding-like"/>
    <property type="match status" value="1"/>
</dbReference>
<reference evidence="6 7" key="1">
    <citation type="submission" date="2019-05" db="EMBL/GenBank/DDBJ databases">
        <title>Ruegeria sp. nov., isolated from tidal flat.</title>
        <authorList>
            <person name="Kim W."/>
        </authorList>
    </citation>
    <scope>NUCLEOTIDE SEQUENCE [LARGE SCALE GENOMIC DNA]</scope>
    <source>
        <strain evidence="6 7">CAU 1488</strain>
    </source>
</reference>
<dbReference type="Pfam" id="PF13407">
    <property type="entry name" value="Peripla_BP_4"/>
    <property type="match status" value="1"/>
</dbReference>
<dbReference type="SUPFAM" id="SSF53822">
    <property type="entry name" value="Periplasmic binding protein-like I"/>
    <property type="match status" value="1"/>
</dbReference>
<dbReference type="Proteomes" id="UP001193035">
    <property type="component" value="Unassembled WGS sequence"/>
</dbReference>
<comment type="subcellular location">
    <subcellularLocation>
        <location evidence="1">Cell envelope</location>
    </subcellularLocation>
</comment>
<dbReference type="PANTHER" id="PTHR46847">
    <property type="entry name" value="D-ALLOSE-BINDING PERIPLASMIC PROTEIN-RELATED"/>
    <property type="match status" value="1"/>
</dbReference>
<evidence type="ECO:0000256" key="2">
    <source>
        <dbReference type="ARBA" id="ARBA00007639"/>
    </source>
</evidence>
<keyword evidence="3 4" id="KW-0732">Signal</keyword>
<comment type="caution">
    <text evidence="6">The sequence shown here is derived from an EMBL/GenBank/DDBJ whole genome shotgun (WGS) entry which is preliminary data.</text>
</comment>
<accession>A0ABY2WTA5</accession>
<dbReference type="PANTHER" id="PTHR46847:SF3">
    <property type="entry name" value="GALACTOFURANOSE-BINDING PROTEIN YTFQ"/>
    <property type="match status" value="1"/>
</dbReference>
<dbReference type="EMBL" id="VCPD01000008">
    <property type="protein sequence ID" value="TMV04303.1"/>
    <property type="molecule type" value="Genomic_DNA"/>
</dbReference>